<dbReference type="EMBL" id="UINC01156494">
    <property type="protein sequence ID" value="SVD52942.1"/>
    <property type="molecule type" value="Genomic_DNA"/>
</dbReference>
<feature type="non-terminal residue" evidence="2">
    <location>
        <position position="230"/>
    </location>
</feature>
<dbReference type="AlphaFoldDB" id="A0A382W297"/>
<name>A0A382W297_9ZZZZ</name>
<proteinExistence type="predicted"/>
<gene>
    <name evidence="2" type="ORF">METZ01_LOCUS405796</name>
</gene>
<protein>
    <submittedName>
        <fullName evidence="2">Uncharacterized protein</fullName>
    </submittedName>
</protein>
<evidence type="ECO:0000256" key="1">
    <source>
        <dbReference type="SAM" id="Phobius"/>
    </source>
</evidence>
<keyword evidence="1" id="KW-0812">Transmembrane</keyword>
<keyword evidence="1" id="KW-1133">Transmembrane helix</keyword>
<sequence>MKPESKLTVLNITEYNLIGTKDPNGSYDRKTRENLYWIIEKLRSRTRTLSRLERRLLEKFQNATFGALEERNKKVKFEVARYRLSSNFKRTLKLVGSAIGVIIISGILVYQFVLGAQTRQKVNVAWYQGLNKVGLVSKEEVAQIRQDLTMASVELEETRKFNAELSVQIEQMILNNKVTENLKHILKQVYKTKHASYVRSGKTMTLKYNTKDVASFNYKNPQLWYLLGII</sequence>
<evidence type="ECO:0000313" key="2">
    <source>
        <dbReference type="EMBL" id="SVD52942.1"/>
    </source>
</evidence>
<feature type="transmembrane region" description="Helical" evidence="1">
    <location>
        <begin position="91"/>
        <end position="113"/>
    </location>
</feature>
<organism evidence="2">
    <name type="scientific">marine metagenome</name>
    <dbReference type="NCBI Taxonomy" id="408172"/>
    <lineage>
        <taxon>unclassified sequences</taxon>
        <taxon>metagenomes</taxon>
        <taxon>ecological metagenomes</taxon>
    </lineage>
</organism>
<keyword evidence="1" id="KW-0472">Membrane</keyword>
<accession>A0A382W297</accession>
<reference evidence="2" key="1">
    <citation type="submission" date="2018-05" db="EMBL/GenBank/DDBJ databases">
        <authorList>
            <person name="Lanie J.A."/>
            <person name="Ng W.-L."/>
            <person name="Kazmierczak K.M."/>
            <person name="Andrzejewski T.M."/>
            <person name="Davidsen T.M."/>
            <person name="Wayne K.J."/>
            <person name="Tettelin H."/>
            <person name="Glass J.I."/>
            <person name="Rusch D."/>
            <person name="Podicherti R."/>
            <person name="Tsui H.-C.T."/>
            <person name="Winkler M.E."/>
        </authorList>
    </citation>
    <scope>NUCLEOTIDE SEQUENCE</scope>
</reference>